<dbReference type="VEuPathDB" id="FungiDB:F503_03550"/>
<dbReference type="InterPro" id="IPR051089">
    <property type="entry name" value="prtT"/>
</dbReference>
<proteinExistence type="predicted"/>
<dbReference type="GO" id="GO:0000981">
    <property type="term" value="F:DNA-binding transcription factor activity, RNA polymerase II-specific"/>
    <property type="evidence" value="ECO:0007669"/>
    <property type="project" value="InterPro"/>
</dbReference>
<feature type="compositionally biased region" description="Basic and acidic residues" evidence="6">
    <location>
        <begin position="813"/>
        <end position="822"/>
    </location>
</feature>
<dbReference type="Proteomes" id="UP000016923">
    <property type="component" value="Unassembled WGS sequence"/>
</dbReference>
<evidence type="ECO:0000313" key="9">
    <source>
        <dbReference type="EMBL" id="EPE04488.1"/>
    </source>
</evidence>
<keyword evidence="5" id="KW-0539">Nucleus</keyword>
<feature type="compositionally biased region" description="Low complexity" evidence="6">
    <location>
        <begin position="107"/>
        <end position="119"/>
    </location>
</feature>
<organism evidence="9 10">
    <name type="scientific">Ophiostoma piceae (strain UAMH 11346)</name>
    <name type="common">Sap stain fungus</name>
    <dbReference type="NCBI Taxonomy" id="1262450"/>
    <lineage>
        <taxon>Eukaryota</taxon>
        <taxon>Fungi</taxon>
        <taxon>Dikarya</taxon>
        <taxon>Ascomycota</taxon>
        <taxon>Pezizomycotina</taxon>
        <taxon>Sordariomycetes</taxon>
        <taxon>Sordariomycetidae</taxon>
        <taxon>Ophiostomatales</taxon>
        <taxon>Ophiostomataceae</taxon>
        <taxon>Ophiostoma</taxon>
    </lineage>
</organism>
<dbReference type="PANTHER" id="PTHR31845:SF32">
    <property type="entry name" value="MISCELLANEOUS ZN(II)2CYS6 TRANSCRIPTION FACTOR (EUROFUNG)-RELATED"/>
    <property type="match status" value="1"/>
</dbReference>
<dbReference type="HOGENOM" id="CLU_006524_7_0_1"/>
<dbReference type="CDD" id="cd12148">
    <property type="entry name" value="fungal_TF_MHR"/>
    <property type="match status" value="1"/>
</dbReference>
<dbReference type="OMA" id="ISWSHTH"/>
<feature type="compositionally biased region" description="Polar residues" evidence="6">
    <location>
        <begin position="120"/>
        <end position="133"/>
    </location>
</feature>
<dbReference type="GO" id="GO:0005634">
    <property type="term" value="C:nucleus"/>
    <property type="evidence" value="ECO:0007669"/>
    <property type="project" value="UniProtKB-SubCell"/>
</dbReference>
<feature type="compositionally biased region" description="Polar residues" evidence="6">
    <location>
        <begin position="459"/>
        <end position="469"/>
    </location>
</feature>
<dbReference type="InterPro" id="IPR001138">
    <property type="entry name" value="Zn2Cys6_DnaBD"/>
</dbReference>
<evidence type="ECO:0000256" key="2">
    <source>
        <dbReference type="ARBA" id="ARBA00023015"/>
    </source>
</evidence>
<name>S3CDT2_OPHP1</name>
<dbReference type="PROSITE" id="PS00463">
    <property type="entry name" value="ZN2_CY6_FUNGAL_1"/>
    <property type="match status" value="1"/>
</dbReference>
<feature type="region of interest" description="Disordered" evidence="6">
    <location>
        <begin position="459"/>
        <end position="480"/>
    </location>
</feature>
<feature type="compositionally biased region" description="Low complexity" evidence="6">
    <location>
        <begin position="239"/>
        <end position="264"/>
    </location>
</feature>
<keyword evidence="7" id="KW-1133">Transmembrane helix</keyword>
<dbReference type="AlphaFoldDB" id="S3CDT2"/>
<evidence type="ECO:0000256" key="6">
    <source>
        <dbReference type="SAM" id="MobiDB-lite"/>
    </source>
</evidence>
<gene>
    <name evidence="9" type="ORF">F503_03550</name>
</gene>
<evidence type="ECO:0000256" key="3">
    <source>
        <dbReference type="ARBA" id="ARBA00023125"/>
    </source>
</evidence>
<dbReference type="EMBL" id="KE148160">
    <property type="protein sequence ID" value="EPE04488.1"/>
    <property type="molecule type" value="Genomic_DNA"/>
</dbReference>
<evidence type="ECO:0000256" key="4">
    <source>
        <dbReference type="ARBA" id="ARBA00023163"/>
    </source>
</evidence>
<dbReference type="OrthoDB" id="5217604at2759"/>
<feature type="transmembrane region" description="Helical" evidence="7">
    <location>
        <begin position="625"/>
        <end position="650"/>
    </location>
</feature>
<keyword evidence="4" id="KW-0804">Transcription</keyword>
<evidence type="ECO:0000256" key="5">
    <source>
        <dbReference type="ARBA" id="ARBA00023242"/>
    </source>
</evidence>
<evidence type="ECO:0000313" key="10">
    <source>
        <dbReference type="Proteomes" id="UP000016923"/>
    </source>
</evidence>
<reference evidence="9 10" key="1">
    <citation type="journal article" date="2013" name="BMC Genomics">
        <title>The genome and transcriptome of the pine saprophyte Ophiostoma piceae, and a comparison with the bark beetle-associated pine pathogen Grosmannia clavigera.</title>
        <authorList>
            <person name="Haridas S."/>
            <person name="Wang Y."/>
            <person name="Lim L."/>
            <person name="Massoumi Alamouti S."/>
            <person name="Jackman S."/>
            <person name="Docking R."/>
            <person name="Robertson G."/>
            <person name="Birol I."/>
            <person name="Bohlmann J."/>
            <person name="Breuil C."/>
        </authorList>
    </citation>
    <scope>NUCLEOTIDE SEQUENCE [LARGE SCALE GENOMIC DNA]</scope>
    <source>
        <strain evidence="9 10">UAMH 11346</strain>
    </source>
</reference>
<evidence type="ECO:0000256" key="1">
    <source>
        <dbReference type="ARBA" id="ARBA00004123"/>
    </source>
</evidence>
<accession>S3CDT2</accession>
<feature type="region of interest" description="Disordered" evidence="6">
    <location>
        <begin position="811"/>
        <end position="871"/>
    </location>
</feature>
<feature type="compositionally biased region" description="Low complexity" evidence="6">
    <location>
        <begin position="839"/>
        <end position="869"/>
    </location>
</feature>
<comment type="subcellular location">
    <subcellularLocation>
        <location evidence="1">Nucleus</location>
    </subcellularLocation>
</comment>
<keyword evidence="2" id="KW-0805">Transcription regulation</keyword>
<dbReference type="InterPro" id="IPR036864">
    <property type="entry name" value="Zn2-C6_fun-type_DNA-bd_sf"/>
</dbReference>
<sequence>MDVASSSAAPPVGIPAPYGRACSNCSRAKCRCIYRQDGNGCERCYRLKKDCRPSTPVRRRASGKKSSSAMLSRTAQLEQKLDGLVSLLTAQTNSHLKDKETVREGSAATTGTDTATDTTHSYGSDSAPETSARGTPAASSGHGDYSVESRTLSAVTSDFRPVLPNGPEFGCGMMPQAIPPLTARIATSLPRRGDVSATENGYPALGLGMSGMPRTPESSTSSNVPAPGGSQSHSKRQQEQSQQNPQSTENPQNTQNTQNTQNPQGHQSQSSANAGWGFSYFPNTPRAPRAIPFENSGQSTPKDPLNLDPDITPTIEEAEHSFQVFRSTMLPYFPFVHLPPDLTAQQLRATRPYFWLAIMSMTYQRLPGHVQQARSTHLRALFAQRIVLESEKSLDLLQSLLTFLAWIHYTSRRDRPTLSVITQLAISLVYDLGLHKYMAPCKSLIARLVRDHYQQSYGPGLATSSTSGAGTDDAFPEPQTSSLDERRAALSCYVLTSNFSLALKRCDTLKWTSRMEEHLAEVSSKAESPLDHVLVLQVRMQRVADFVSQGDWQNSDPNITSALSLDCMAIGNGYMPGANEDNSRRLMPSFVAHMVRAKIEEIKDSIPPDVRQHDAVLDAIYAGEMIVSAAVVMPVIAPVLSMATITVVAIRSLNKRARSRSGGNASQAESPYQGQNQRPAHTTQTSSTLASDFAHIAALERCVEAVAAFWAFFQHVTSGSFSSLPFSYFAHFTLCIVLLYGLSIIDEPNWDRAAVRDRLQVLSMLDGFIAKLGEAPRIVPSAGQDSYDVFSRAATMLSSVRELWAADIDNEGSGERAGERARAWTRKTTGERVPPTSAPRPANNAAAPQPTAATMTSAPMAAPPSRSAQQTVPPEMNMAIPTDAPAWQMPPMPASGPGIVSMPTMDTGDTAMGDAPPATPQDPSMLLGPDMAVPDLFSVMGLSEDYMFWDLFLPGEDGSLQI</sequence>
<dbReference type="Gene3D" id="4.10.240.10">
    <property type="entry name" value="Zn(2)-C6 fungal-type DNA-binding domain"/>
    <property type="match status" value="1"/>
</dbReference>
<feature type="compositionally biased region" description="Polar residues" evidence="6">
    <location>
        <begin position="216"/>
        <end position="232"/>
    </location>
</feature>
<feature type="domain" description="Zn(2)-C6 fungal-type" evidence="8">
    <location>
        <begin position="21"/>
        <end position="51"/>
    </location>
</feature>
<keyword evidence="7" id="KW-0812">Transmembrane</keyword>
<keyword evidence="7" id="KW-0472">Membrane</keyword>
<dbReference type="GO" id="GO:0000976">
    <property type="term" value="F:transcription cis-regulatory region binding"/>
    <property type="evidence" value="ECO:0007669"/>
    <property type="project" value="TreeGrafter"/>
</dbReference>
<dbReference type="GO" id="GO:0008270">
    <property type="term" value="F:zinc ion binding"/>
    <property type="evidence" value="ECO:0007669"/>
    <property type="project" value="InterPro"/>
</dbReference>
<feature type="region of interest" description="Disordered" evidence="6">
    <location>
        <begin position="659"/>
        <end position="684"/>
    </location>
</feature>
<keyword evidence="10" id="KW-1185">Reference proteome</keyword>
<evidence type="ECO:0000256" key="7">
    <source>
        <dbReference type="SAM" id="Phobius"/>
    </source>
</evidence>
<feature type="region of interest" description="Disordered" evidence="6">
    <location>
        <begin position="94"/>
        <end position="149"/>
    </location>
</feature>
<dbReference type="eggNOG" id="ENOG502SJH1">
    <property type="taxonomic scope" value="Eukaryota"/>
</dbReference>
<protein>
    <recommendedName>
        <fullName evidence="8">Zn(2)-C6 fungal-type domain-containing protein</fullName>
    </recommendedName>
</protein>
<keyword evidence="3" id="KW-0238">DNA-binding</keyword>
<evidence type="ECO:0000259" key="8">
    <source>
        <dbReference type="PROSITE" id="PS00463"/>
    </source>
</evidence>
<feature type="compositionally biased region" description="Polar residues" evidence="6">
    <location>
        <begin position="661"/>
        <end position="684"/>
    </location>
</feature>
<feature type="region of interest" description="Disordered" evidence="6">
    <location>
        <begin position="192"/>
        <end position="306"/>
    </location>
</feature>
<feature type="transmembrane region" description="Helical" evidence="7">
    <location>
        <begin position="726"/>
        <end position="745"/>
    </location>
</feature>
<dbReference type="PANTHER" id="PTHR31845">
    <property type="entry name" value="FINGER DOMAIN PROTEIN, PUTATIVE-RELATED"/>
    <property type="match status" value="1"/>
</dbReference>